<evidence type="ECO:0000256" key="1">
    <source>
        <dbReference type="SAM" id="MobiDB-lite"/>
    </source>
</evidence>
<proteinExistence type="predicted"/>
<name>A0A0A9BSU6_ARUDO</name>
<evidence type="ECO:0000313" key="2">
    <source>
        <dbReference type="EMBL" id="JAD66386.1"/>
    </source>
</evidence>
<reference evidence="2" key="2">
    <citation type="journal article" date="2015" name="Data Brief">
        <title>Shoot transcriptome of the giant reed, Arundo donax.</title>
        <authorList>
            <person name="Barrero R.A."/>
            <person name="Guerrero F.D."/>
            <person name="Moolhuijzen P."/>
            <person name="Goolsby J.A."/>
            <person name="Tidwell J."/>
            <person name="Bellgard S.E."/>
            <person name="Bellgard M.I."/>
        </authorList>
    </citation>
    <scope>NUCLEOTIDE SEQUENCE</scope>
    <source>
        <tissue evidence="2">Shoot tissue taken approximately 20 cm above the soil surface</tissue>
    </source>
</reference>
<accession>A0A0A9BSU6</accession>
<reference evidence="2" key="1">
    <citation type="submission" date="2014-09" db="EMBL/GenBank/DDBJ databases">
        <authorList>
            <person name="Magalhaes I.L.F."/>
            <person name="Oliveira U."/>
            <person name="Santos F.R."/>
            <person name="Vidigal T.H.D.A."/>
            <person name="Brescovit A.D."/>
            <person name="Santos A.J."/>
        </authorList>
    </citation>
    <scope>NUCLEOTIDE SEQUENCE</scope>
    <source>
        <tissue evidence="2">Shoot tissue taken approximately 20 cm above the soil surface</tissue>
    </source>
</reference>
<sequence length="199" mass="21448">MFPAMSTPPGFSPDQRVHGSGSESFLLPPGMWAADALQLWEAVAEKTQLQDKKGAADAKHAAEVAELKRELREAKDWGSQLMGFLRAAGDEVARLKEEHAAELAHVMDHLRAAGSEVTQLEEQASLKDKEHAAEIGRLTEEHAAGVARLKEEHAAEVKDAAAKEAQAAKAQAKKEVVLALFPDLDPSMLERASQGTADL</sequence>
<protein>
    <submittedName>
        <fullName evidence="2">Uncharacterized protein</fullName>
    </submittedName>
</protein>
<dbReference type="EMBL" id="GBRH01231509">
    <property type="protein sequence ID" value="JAD66386.1"/>
    <property type="molecule type" value="Transcribed_RNA"/>
</dbReference>
<organism evidence="2">
    <name type="scientific">Arundo donax</name>
    <name type="common">Giant reed</name>
    <name type="synonym">Donax arundinaceus</name>
    <dbReference type="NCBI Taxonomy" id="35708"/>
    <lineage>
        <taxon>Eukaryota</taxon>
        <taxon>Viridiplantae</taxon>
        <taxon>Streptophyta</taxon>
        <taxon>Embryophyta</taxon>
        <taxon>Tracheophyta</taxon>
        <taxon>Spermatophyta</taxon>
        <taxon>Magnoliopsida</taxon>
        <taxon>Liliopsida</taxon>
        <taxon>Poales</taxon>
        <taxon>Poaceae</taxon>
        <taxon>PACMAD clade</taxon>
        <taxon>Arundinoideae</taxon>
        <taxon>Arundineae</taxon>
        <taxon>Arundo</taxon>
    </lineage>
</organism>
<feature type="region of interest" description="Disordered" evidence="1">
    <location>
        <begin position="1"/>
        <end position="24"/>
    </location>
</feature>
<dbReference type="AlphaFoldDB" id="A0A0A9BSU6"/>